<feature type="transmembrane region" description="Helical" evidence="1">
    <location>
        <begin position="70"/>
        <end position="86"/>
    </location>
</feature>
<proteinExistence type="predicted"/>
<dbReference type="AlphaFoldDB" id="A0A3D9BYT6"/>
<feature type="transmembrane region" description="Helical" evidence="1">
    <location>
        <begin position="47"/>
        <end position="64"/>
    </location>
</feature>
<comment type="caution">
    <text evidence="2">The sequence shown here is derived from an EMBL/GenBank/DDBJ whole genome shotgun (WGS) entry which is preliminary data.</text>
</comment>
<evidence type="ECO:0000256" key="1">
    <source>
        <dbReference type="SAM" id="Phobius"/>
    </source>
</evidence>
<keyword evidence="1" id="KW-0812">Transmembrane</keyword>
<sequence length="87" mass="9844">MAWTLPTALFFMTITGLLIVFSYLALRFPERPRMGVLRFETTRGDRLFVTLLGSAFINLAWLGLVGANQPYALILCLLYAAAIFRWA</sequence>
<keyword evidence="3" id="KW-1185">Reference proteome</keyword>
<feature type="transmembrane region" description="Helical" evidence="1">
    <location>
        <begin position="6"/>
        <end position="26"/>
    </location>
</feature>
<name>A0A3D9BYT6_9RHOB</name>
<keyword evidence="1" id="KW-1133">Transmembrane helix</keyword>
<dbReference type="EMBL" id="QOHR01000002">
    <property type="protein sequence ID" value="REC58658.1"/>
    <property type="molecule type" value="Genomic_DNA"/>
</dbReference>
<dbReference type="Proteomes" id="UP000257131">
    <property type="component" value="Unassembled WGS sequence"/>
</dbReference>
<protein>
    <recommendedName>
        <fullName evidence="4">DUF2160 domain-containing protein</fullName>
    </recommendedName>
</protein>
<keyword evidence="1" id="KW-0472">Membrane</keyword>
<gene>
    <name evidence="2" type="ORF">DRV84_03440</name>
</gene>
<accession>A0A3D9BYT6</accession>
<dbReference type="InterPro" id="IPR018678">
    <property type="entry name" value="DUF2160_TM"/>
</dbReference>
<organism evidence="2 3">
    <name type="scientific">Rhodosalinus sediminis</name>
    <dbReference type="NCBI Taxonomy" id="1940533"/>
    <lineage>
        <taxon>Bacteria</taxon>
        <taxon>Pseudomonadati</taxon>
        <taxon>Pseudomonadota</taxon>
        <taxon>Alphaproteobacteria</taxon>
        <taxon>Rhodobacterales</taxon>
        <taxon>Paracoccaceae</taxon>
        <taxon>Rhodosalinus</taxon>
    </lineage>
</organism>
<evidence type="ECO:0000313" key="2">
    <source>
        <dbReference type="EMBL" id="REC58658.1"/>
    </source>
</evidence>
<dbReference type="Pfam" id="PF09928">
    <property type="entry name" value="DUF2160"/>
    <property type="match status" value="1"/>
</dbReference>
<evidence type="ECO:0008006" key="4">
    <source>
        <dbReference type="Google" id="ProtNLM"/>
    </source>
</evidence>
<reference evidence="2 3" key="1">
    <citation type="journal article" date="2017" name="Int. J. Syst. Evol. Microbiol.">
        <title>Rhodosalinus sediminis gen. nov., sp. nov., isolated from marine saltern.</title>
        <authorList>
            <person name="Guo L.Y."/>
            <person name="Ling S.K."/>
            <person name="Li C.M."/>
            <person name="Chen G.J."/>
            <person name="Du Z.J."/>
        </authorList>
    </citation>
    <scope>NUCLEOTIDE SEQUENCE [LARGE SCALE GENOMIC DNA]</scope>
    <source>
        <strain evidence="2 3">WDN1C137</strain>
    </source>
</reference>
<dbReference type="OrthoDB" id="5420630at2"/>
<evidence type="ECO:0000313" key="3">
    <source>
        <dbReference type="Proteomes" id="UP000257131"/>
    </source>
</evidence>